<sequence length="362" mass="39516">MESAGVGKTLKGSLSFSSNLRREEGEQEDGGGTTVDEISIFDAHKYFNESIPTRFSWMEGYHYGNNTVTNYRETPTASSEASWNSRSGLLTNPPGAIPLSVHTHHRDEKKKKGSSRRWAVFRRKCPCSGRKSVQVAEPKKTPPPPPPPPQLPLERQNPISVEKISRVVSEKASNKSLFPTPTDHQGTTTASAFSFPILNPSSSDPPGNSLQVFRPPSITNSARMMDNGDDEEVASNTSSDLFEIESFSAYPTKSGVSAMTPASASTSTATSNHMYEPSEGSIDWSVTTAEGVADEDPMQMRWPEKSRWRSGNGLLLSCRCEKAVSVGPNPKKCSSAAEEHMPPSMKSMLRHVGSRPPMTHTQ</sequence>
<dbReference type="Proteomes" id="UP000327013">
    <property type="component" value="Chromosome 8"/>
</dbReference>
<protein>
    <submittedName>
        <fullName evidence="2">Uncharacterized protein</fullName>
    </submittedName>
</protein>
<feature type="region of interest" description="Disordered" evidence="1">
    <location>
        <begin position="129"/>
        <end position="157"/>
    </location>
</feature>
<evidence type="ECO:0000313" key="2">
    <source>
        <dbReference type="EMBL" id="KAE8125055.1"/>
    </source>
</evidence>
<dbReference type="OrthoDB" id="691744at2759"/>
<gene>
    <name evidence="2" type="ORF">FH972_019892</name>
</gene>
<feature type="region of interest" description="Disordered" evidence="1">
    <location>
        <begin position="325"/>
        <end position="362"/>
    </location>
</feature>
<keyword evidence="3" id="KW-1185">Reference proteome</keyword>
<feature type="region of interest" description="Disordered" evidence="1">
    <location>
        <begin position="78"/>
        <end position="116"/>
    </location>
</feature>
<dbReference type="PANTHER" id="PTHR33781:SF1">
    <property type="entry name" value="PROTEIN PHYTOCHROME KINASE SUBSTRATE 4"/>
    <property type="match status" value="1"/>
</dbReference>
<name>A0A5N6RRT5_9ROSI</name>
<organism evidence="2 3">
    <name type="scientific">Carpinus fangiana</name>
    <dbReference type="NCBI Taxonomy" id="176857"/>
    <lineage>
        <taxon>Eukaryota</taxon>
        <taxon>Viridiplantae</taxon>
        <taxon>Streptophyta</taxon>
        <taxon>Embryophyta</taxon>
        <taxon>Tracheophyta</taxon>
        <taxon>Spermatophyta</taxon>
        <taxon>Magnoliopsida</taxon>
        <taxon>eudicotyledons</taxon>
        <taxon>Gunneridae</taxon>
        <taxon>Pentapetalae</taxon>
        <taxon>rosids</taxon>
        <taxon>fabids</taxon>
        <taxon>Fagales</taxon>
        <taxon>Betulaceae</taxon>
        <taxon>Carpinus</taxon>
    </lineage>
</organism>
<dbReference type="GO" id="GO:0009638">
    <property type="term" value="P:phototropism"/>
    <property type="evidence" value="ECO:0007669"/>
    <property type="project" value="InterPro"/>
</dbReference>
<accession>A0A5N6RRT5</accession>
<feature type="compositionally biased region" description="Pro residues" evidence="1">
    <location>
        <begin position="141"/>
        <end position="151"/>
    </location>
</feature>
<proteinExistence type="predicted"/>
<feature type="region of interest" description="Disordered" evidence="1">
    <location>
        <begin position="170"/>
        <end position="239"/>
    </location>
</feature>
<feature type="compositionally biased region" description="Basic residues" evidence="1">
    <location>
        <begin position="102"/>
        <end position="116"/>
    </location>
</feature>
<dbReference type="AlphaFoldDB" id="A0A5N6RRT5"/>
<reference evidence="2 3" key="1">
    <citation type="submission" date="2019-06" db="EMBL/GenBank/DDBJ databases">
        <title>A chromosomal-level reference genome of Carpinus fangiana (Coryloideae, Betulaceae).</title>
        <authorList>
            <person name="Yang X."/>
            <person name="Wang Z."/>
            <person name="Zhang L."/>
            <person name="Hao G."/>
            <person name="Liu J."/>
            <person name="Yang Y."/>
        </authorList>
    </citation>
    <scope>NUCLEOTIDE SEQUENCE [LARGE SCALE GENOMIC DNA]</scope>
    <source>
        <strain evidence="2">Cfa_2016G</strain>
        <tissue evidence="2">Leaf</tissue>
    </source>
</reference>
<feature type="compositionally biased region" description="Polar residues" evidence="1">
    <location>
        <begin position="78"/>
        <end position="90"/>
    </location>
</feature>
<feature type="compositionally biased region" description="Polar residues" evidence="1">
    <location>
        <begin position="199"/>
        <end position="222"/>
    </location>
</feature>
<dbReference type="InterPro" id="IPR039615">
    <property type="entry name" value="PKS"/>
</dbReference>
<evidence type="ECO:0000313" key="3">
    <source>
        <dbReference type="Proteomes" id="UP000327013"/>
    </source>
</evidence>
<dbReference type="PANTHER" id="PTHR33781">
    <property type="entry name" value="PROTEIN PHYTOCHROME KINASE SUBSTRATE 1-RELATED"/>
    <property type="match status" value="1"/>
</dbReference>
<dbReference type="EMBL" id="CM017328">
    <property type="protein sequence ID" value="KAE8125055.1"/>
    <property type="molecule type" value="Genomic_DNA"/>
</dbReference>
<evidence type="ECO:0000256" key="1">
    <source>
        <dbReference type="SAM" id="MobiDB-lite"/>
    </source>
</evidence>
<feature type="compositionally biased region" description="Polar residues" evidence="1">
    <location>
        <begin position="174"/>
        <end position="192"/>
    </location>
</feature>
<feature type="region of interest" description="Disordered" evidence="1">
    <location>
        <begin position="1"/>
        <end position="34"/>
    </location>
</feature>